<dbReference type="GO" id="GO:0009097">
    <property type="term" value="P:isoleucine biosynthetic process"/>
    <property type="evidence" value="ECO:0007669"/>
    <property type="project" value="TreeGrafter"/>
</dbReference>
<comment type="similarity">
    <text evidence="3 6">Belongs to the TPP enzyme family.</text>
</comment>
<accession>W2S9K3</accession>
<dbReference type="InterPro" id="IPR012001">
    <property type="entry name" value="Thiamin_PyroP_enz_TPP-bd_dom"/>
</dbReference>
<dbReference type="GO" id="GO:0030976">
    <property type="term" value="F:thiamine pyrophosphate binding"/>
    <property type="evidence" value="ECO:0007669"/>
    <property type="project" value="InterPro"/>
</dbReference>
<dbReference type="InterPro" id="IPR045229">
    <property type="entry name" value="TPP_enz"/>
</dbReference>
<evidence type="ECO:0000256" key="5">
    <source>
        <dbReference type="ARBA" id="ARBA00023052"/>
    </source>
</evidence>
<evidence type="ECO:0000256" key="3">
    <source>
        <dbReference type="ARBA" id="ARBA00007812"/>
    </source>
</evidence>
<evidence type="ECO:0000313" key="10">
    <source>
        <dbReference type="EMBL" id="ETN44718.1"/>
    </source>
</evidence>
<feature type="domain" description="Thiamine pyrophosphate enzyme central" evidence="7">
    <location>
        <begin position="229"/>
        <end position="366"/>
    </location>
</feature>
<dbReference type="SUPFAM" id="SSF52518">
    <property type="entry name" value="Thiamin diphosphate-binding fold (THDP-binding)"/>
    <property type="match status" value="2"/>
</dbReference>
<proteinExistence type="inferred from homology"/>
<dbReference type="PANTHER" id="PTHR18968:SF166">
    <property type="entry name" value="2-HYDROXYACYL-COA LYASE 2"/>
    <property type="match status" value="1"/>
</dbReference>
<dbReference type="GO" id="GO:0009099">
    <property type="term" value="P:L-valine biosynthetic process"/>
    <property type="evidence" value="ECO:0007669"/>
    <property type="project" value="TreeGrafter"/>
</dbReference>
<dbReference type="Pfam" id="PF00205">
    <property type="entry name" value="TPP_enzyme_M"/>
    <property type="match status" value="1"/>
</dbReference>
<comment type="cofactor">
    <cofactor evidence="1">
        <name>Mg(2+)</name>
        <dbReference type="ChEBI" id="CHEBI:18420"/>
    </cofactor>
</comment>
<dbReference type="Gene3D" id="3.40.50.1220">
    <property type="entry name" value="TPP-binding domain"/>
    <property type="match status" value="1"/>
</dbReference>
<dbReference type="RefSeq" id="XP_008713281.1">
    <property type="nucleotide sequence ID" value="XM_008715059.1"/>
</dbReference>
<keyword evidence="4" id="KW-0479">Metal-binding</keyword>
<dbReference type="InterPro" id="IPR000399">
    <property type="entry name" value="TPP-bd_CS"/>
</dbReference>
<dbReference type="Pfam" id="PF02776">
    <property type="entry name" value="TPP_enzyme_N"/>
    <property type="match status" value="1"/>
</dbReference>
<dbReference type="Gene3D" id="3.40.50.970">
    <property type="match status" value="2"/>
</dbReference>
<dbReference type="STRING" id="1220924.W2S9K3"/>
<evidence type="ECO:0000256" key="6">
    <source>
        <dbReference type="RuleBase" id="RU362132"/>
    </source>
</evidence>
<dbReference type="eggNOG" id="KOG1185">
    <property type="taxonomic scope" value="Eukaryota"/>
</dbReference>
<keyword evidence="11" id="KW-1185">Reference proteome</keyword>
<evidence type="ECO:0000256" key="1">
    <source>
        <dbReference type="ARBA" id="ARBA00001946"/>
    </source>
</evidence>
<gene>
    <name evidence="10" type="ORF">HMPREF1541_10388</name>
</gene>
<feature type="domain" description="Thiamine pyrophosphate enzyme TPP-binding" evidence="8">
    <location>
        <begin position="432"/>
        <end position="583"/>
    </location>
</feature>
<dbReference type="OrthoDB" id="10006023at2759"/>
<dbReference type="EMBL" id="KB822714">
    <property type="protein sequence ID" value="ETN44718.1"/>
    <property type="molecule type" value="Genomic_DNA"/>
</dbReference>
<reference evidence="10 11" key="1">
    <citation type="submission" date="2013-03" db="EMBL/GenBank/DDBJ databases">
        <title>The Genome Sequence of Phialophora europaea CBS 101466.</title>
        <authorList>
            <consortium name="The Broad Institute Genomics Platform"/>
            <person name="Cuomo C."/>
            <person name="de Hoog S."/>
            <person name="Gorbushina A."/>
            <person name="Walker B."/>
            <person name="Young S.K."/>
            <person name="Zeng Q."/>
            <person name="Gargeya S."/>
            <person name="Fitzgerald M."/>
            <person name="Haas B."/>
            <person name="Abouelleil A."/>
            <person name="Allen A.W."/>
            <person name="Alvarado L."/>
            <person name="Arachchi H.M."/>
            <person name="Berlin A.M."/>
            <person name="Chapman S.B."/>
            <person name="Gainer-Dewar J."/>
            <person name="Goldberg J."/>
            <person name="Griggs A."/>
            <person name="Gujja S."/>
            <person name="Hansen M."/>
            <person name="Howarth C."/>
            <person name="Imamovic A."/>
            <person name="Ireland A."/>
            <person name="Larimer J."/>
            <person name="McCowan C."/>
            <person name="Murphy C."/>
            <person name="Pearson M."/>
            <person name="Poon T.W."/>
            <person name="Priest M."/>
            <person name="Roberts A."/>
            <person name="Saif S."/>
            <person name="Shea T."/>
            <person name="Sisk P."/>
            <person name="Sykes S."/>
            <person name="Wortman J."/>
            <person name="Nusbaum C."/>
            <person name="Birren B."/>
        </authorList>
    </citation>
    <scope>NUCLEOTIDE SEQUENCE [LARGE SCALE GENOMIC DNA]</scope>
    <source>
        <strain evidence="10 11">CBS 101466</strain>
    </source>
</reference>
<organism evidence="10 11">
    <name type="scientific">Cyphellophora europaea (strain CBS 101466)</name>
    <name type="common">Phialophora europaea</name>
    <dbReference type="NCBI Taxonomy" id="1220924"/>
    <lineage>
        <taxon>Eukaryota</taxon>
        <taxon>Fungi</taxon>
        <taxon>Dikarya</taxon>
        <taxon>Ascomycota</taxon>
        <taxon>Pezizomycotina</taxon>
        <taxon>Eurotiomycetes</taxon>
        <taxon>Chaetothyriomycetidae</taxon>
        <taxon>Chaetothyriales</taxon>
        <taxon>Cyphellophoraceae</taxon>
        <taxon>Cyphellophora</taxon>
    </lineage>
</organism>
<dbReference type="InterPro" id="IPR029035">
    <property type="entry name" value="DHS-like_NAD/FAD-binding_dom"/>
</dbReference>
<evidence type="ECO:0000313" key="11">
    <source>
        <dbReference type="Proteomes" id="UP000030752"/>
    </source>
</evidence>
<comment type="cofactor">
    <cofactor evidence="2">
        <name>thiamine diphosphate</name>
        <dbReference type="ChEBI" id="CHEBI:58937"/>
    </cofactor>
</comment>
<dbReference type="PANTHER" id="PTHR18968">
    <property type="entry name" value="THIAMINE PYROPHOSPHATE ENZYMES"/>
    <property type="match status" value="1"/>
</dbReference>
<evidence type="ECO:0000256" key="2">
    <source>
        <dbReference type="ARBA" id="ARBA00001964"/>
    </source>
</evidence>
<dbReference type="PROSITE" id="PS00187">
    <property type="entry name" value="TPP_ENZYMES"/>
    <property type="match status" value="1"/>
</dbReference>
<dbReference type="GO" id="GO:0050660">
    <property type="term" value="F:flavin adenine dinucleotide binding"/>
    <property type="evidence" value="ECO:0007669"/>
    <property type="project" value="TreeGrafter"/>
</dbReference>
<dbReference type="InterPro" id="IPR011766">
    <property type="entry name" value="TPP_enzyme_TPP-bd"/>
</dbReference>
<feature type="domain" description="Thiamine pyrophosphate enzyme N-terminal TPP-binding" evidence="9">
    <location>
        <begin position="17"/>
        <end position="151"/>
    </location>
</feature>
<protein>
    <submittedName>
        <fullName evidence="10">Uncharacterized protein</fullName>
    </submittedName>
</protein>
<dbReference type="CDD" id="cd07035">
    <property type="entry name" value="TPP_PYR_POX_like"/>
    <property type="match status" value="1"/>
</dbReference>
<dbReference type="VEuPathDB" id="FungiDB:HMPREF1541_10388"/>
<evidence type="ECO:0000259" key="9">
    <source>
        <dbReference type="Pfam" id="PF02776"/>
    </source>
</evidence>
<dbReference type="GO" id="GO:0000287">
    <property type="term" value="F:magnesium ion binding"/>
    <property type="evidence" value="ECO:0007669"/>
    <property type="project" value="InterPro"/>
</dbReference>
<dbReference type="Proteomes" id="UP000030752">
    <property type="component" value="Unassembled WGS sequence"/>
</dbReference>
<dbReference type="Pfam" id="PF02775">
    <property type="entry name" value="TPP_enzyme_C"/>
    <property type="match status" value="1"/>
</dbReference>
<dbReference type="AlphaFoldDB" id="W2S9K3"/>
<dbReference type="InParanoid" id="W2S9K3"/>
<dbReference type="InterPro" id="IPR029061">
    <property type="entry name" value="THDP-binding"/>
</dbReference>
<dbReference type="SUPFAM" id="SSF52467">
    <property type="entry name" value="DHS-like NAD/FAD-binding domain"/>
    <property type="match status" value="1"/>
</dbReference>
<evidence type="ECO:0000259" key="8">
    <source>
        <dbReference type="Pfam" id="PF02775"/>
    </source>
</evidence>
<sequence>MPPPFEFRTPPARALLGGDLVAQSLSHLGVTLAFGLHGGHLDAFLVGCAFCTPPIRLIDTRHETCAVQAAEAYAKLAPSNSTGSGSNDPAASDNTTPTVGVAFVTANSGFSNALPGLATACADRSPVFVVTSSPPLREAETNALQGFHDQVVLAKPMTKFAHRCTNVEEIPRIVSYAFRAAQQGIPGPVVVDFPIDVLFSPPRSQAALSFGALGCEAARPPGPEGAALKRLAGLWAVAKRPVVVVGTGAARLTSPGKRESGLLALAQEMKTPVYYSSKFAPALPRDNPWRGGPATKLAALPYLGKERPDFVLLLGARTGFLLGGRNYAIIPEEATIVQVDLDGAEIGRSLPVQLGLVSDAGVFVEAFLRHVKESKVEVPARDEWATTVKELKGLGSKYDKEDSKAKDGLLHPYHALKAVFESIPPDSIVLIDGGEAGVWAMDLLEHARAAHALVSTGYLGFLGNGWGYSLGAALAYPDRLVVNIHGDGSAGFHIQELDTYARHGCRVLTVVMNNYFWGMSVAGQDLIYEKSESVRPASELSPNCRFDIVAQGFGCDGRIVERFEDVAKTTKELVEGNRASLLNLIVSRQPVTDTTKSMVGQTDDEDVIVVPYYDNVPKPFYREKGSKAAEQTRQNGTT</sequence>
<dbReference type="GO" id="GO:0003984">
    <property type="term" value="F:acetolactate synthase activity"/>
    <property type="evidence" value="ECO:0007669"/>
    <property type="project" value="TreeGrafter"/>
</dbReference>
<dbReference type="GeneID" id="19977727"/>
<name>W2S9K3_CYPE1</name>
<keyword evidence="5 6" id="KW-0786">Thiamine pyrophosphate</keyword>
<dbReference type="InterPro" id="IPR012000">
    <property type="entry name" value="Thiamin_PyroP_enz_cen_dom"/>
</dbReference>
<evidence type="ECO:0000259" key="7">
    <source>
        <dbReference type="Pfam" id="PF00205"/>
    </source>
</evidence>
<dbReference type="HOGENOM" id="CLU_013748_3_3_1"/>
<evidence type="ECO:0000256" key="4">
    <source>
        <dbReference type="ARBA" id="ARBA00022723"/>
    </source>
</evidence>
<dbReference type="GO" id="GO:0005948">
    <property type="term" value="C:acetolactate synthase complex"/>
    <property type="evidence" value="ECO:0007669"/>
    <property type="project" value="TreeGrafter"/>
</dbReference>